<evidence type="ECO:0000256" key="1">
    <source>
        <dbReference type="SAM" id="MobiDB-lite"/>
    </source>
</evidence>
<evidence type="ECO:0000313" key="3">
    <source>
        <dbReference type="Proteomes" id="UP000228484"/>
    </source>
</evidence>
<comment type="caution">
    <text evidence="2">The sequence shown here is derived from an EMBL/GenBank/DDBJ whole genome shotgun (WGS) entry which is preliminary data.</text>
</comment>
<feature type="compositionally biased region" description="Polar residues" evidence="1">
    <location>
        <begin position="571"/>
        <end position="581"/>
    </location>
</feature>
<feature type="region of interest" description="Disordered" evidence="1">
    <location>
        <begin position="571"/>
        <end position="598"/>
    </location>
</feature>
<dbReference type="Proteomes" id="UP000228484">
    <property type="component" value="Unassembled WGS sequence"/>
</dbReference>
<keyword evidence="3" id="KW-1185">Reference proteome</keyword>
<protein>
    <submittedName>
        <fullName evidence="2">S-layer protein</fullName>
    </submittedName>
</protein>
<accession>A0A2G6QDP9</accession>
<name>A0A2G6QDP9_9BACI</name>
<reference evidence="2 3" key="1">
    <citation type="submission" date="2017-09" db="EMBL/GenBank/DDBJ databases">
        <title>Biocontrol bacteria screening and application from spent mushroom substrate.</title>
        <authorList>
            <person name="Sun X."/>
        </authorList>
    </citation>
    <scope>NUCLEOTIDE SEQUENCE [LARGE SCALE GENOMIC DNA]</scope>
    <source>
        <strain evidence="2 3">100374</strain>
    </source>
</reference>
<organism evidence="2 3">
    <name type="scientific">Bacillus fungorum</name>
    <dbReference type="NCBI Taxonomy" id="2039284"/>
    <lineage>
        <taxon>Bacteria</taxon>
        <taxon>Bacillati</taxon>
        <taxon>Bacillota</taxon>
        <taxon>Bacilli</taxon>
        <taxon>Bacillales</taxon>
        <taxon>Bacillaceae</taxon>
        <taxon>Bacillus</taxon>
    </lineage>
</organism>
<dbReference type="EMBL" id="NWUW01000009">
    <property type="protein sequence ID" value="PIE94490.1"/>
    <property type="molecule type" value="Genomic_DNA"/>
</dbReference>
<proteinExistence type="predicted"/>
<gene>
    <name evidence="2" type="ORF">CO726_15120</name>
</gene>
<dbReference type="AlphaFoldDB" id="A0A2G6QDP9"/>
<sequence>MSYIKEKKQPDDSAELYLETKKQLYEQLTYDVAEEIESFVERVGEAFFKKIHNRIEKRNEMLEEEVSKPLQNPDNKEGYSQCITRFFQLTQIGEIRDELKEILSFPYLGKVYYEFLEEISKNQHGHLFKKLYFSGNIFEDLKKKMNLSMDTTIKNFQNYYEAYAQYTELLRDIQSRLSGKKLVQLVSQITASLVVGFGGSLLVKGLAKLLDPDALKIVNAQENVRQMWEKYNEQLQIDLEQLKTHYKYVQLSLYGGAFVTVNKQLKKSGIEFQKLYLQDNVYKLQLIKGEQGQVGTWAKETISHIQLLLKKKEINQAIKISNQFYQHVSEYPVMERTIIKNGKSIKYYANLLKFAALMCKSLELYEKEKDTFITFTAELFKQLPMVVHDHDLRNLGLMTKTEFIMKFVHHSLKENQKLNLILDYEMRMMKRKDEHDLYPGEELKEFSSSQYLAILLSRFMKSKRHEINSFYRISKYEEVPFAVMVSLKREYKETQGWDAFYKYLFACTTNERLSNTFDKVKGVIKVIKKDKRIYIPLSMVTLMLFGISGMYLMKEDNNSAWHGEKIVWRSSGEQSAAQENTTRAKEPEADESIPSISVNDSAGSSYNFKVKTKKEIKQVLETALMEGNLGPFGLSVIGQETVEVTKEFGAPDAQQEAGCTACDAPTTVVYGDYNLDMFPSKVKRIWLHMNIPINELKSWLGEPDGVEEGMDSDALVYRKEGYAIYFSFSDGFVKRVDMYQSE</sequence>
<evidence type="ECO:0000313" key="2">
    <source>
        <dbReference type="EMBL" id="PIE94490.1"/>
    </source>
</evidence>